<dbReference type="OrthoDB" id="158267at2"/>
<dbReference type="Proteomes" id="UP000306229">
    <property type="component" value="Chromosome"/>
</dbReference>
<keyword evidence="2" id="KW-0378">Hydrolase</keyword>
<dbReference type="InterPro" id="IPR036514">
    <property type="entry name" value="SGNH_hydro_sf"/>
</dbReference>
<feature type="domain" description="SGNH hydrolase-type esterase" evidence="1">
    <location>
        <begin position="62"/>
        <end position="240"/>
    </location>
</feature>
<sequence>MHILKAFIILITLTSCMSNNTVLPVTEIEIIDNDSIIVVADTSNIETDTVSLPVNTIKHYLALGDSYTIGQSVSSENSFPVQLSKCIEDTSKAELNVEIIATTGWTTSNLIDGIDYGTMRTSYDLVTLLIGVNNQYQGKLFSIYEKEFVILLERSIKLANNLKNNVIVVSIPDYAYTPFGQSGNPDKISSEINKYNKFAEDTAKKYGVLFVNITDITRQGLKDTDLVAGDNLHPSGKAYQKFSERICPKAVAILK</sequence>
<dbReference type="PROSITE" id="PS51257">
    <property type="entry name" value="PROKAR_LIPOPROTEIN"/>
    <property type="match status" value="1"/>
</dbReference>
<name>A0A5B7TW18_9FLAO</name>
<dbReference type="Gene3D" id="3.40.50.1110">
    <property type="entry name" value="SGNH hydrolase"/>
    <property type="match status" value="1"/>
</dbReference>
<keyword evidence="3" id="KW-1185">Reference proteome</keyword>
<evidence type="ECO:0000313" key="2">
    <source>
        <dbReference type="EMBL" id="QCX38852.1"/>
    </source>
</evidence>
<dbReference type="AlphaFoldDB" id="A0A5B7TW18"/>
<gene>
    <name evidence="2" type="ORF">FF125_10550</name>
</gene>
<dbReference type="CDD" id="cd01832">
    <property type="entry name" value="SGNH_hydrolase_like_1"/>
    <property type="match status" value="1"/>
</dbReference>
<dbReference type="GO" id="GO:0016788">
    <property type="term" value="F:hydrolase activity, acting on ester bonds"/>
    <property type="evidence" value="ECO:0007669"/>
    <property type="project" value="UniProtKB-ARBA"/>
</dbReference>
<reference evidence="2 3" key="1">
    <citation type="submission" date="2019-05" db="EMBL/GenBank/DDBJ databases">
        <title>Algicella ahnfeltiae gen. nov., sp. nov., a novel marine bacterium of the family Flavobacteriaceae isolated from a red alga.</title>
        <authorList>
            <person name="Nedashkovskaya O.I."/>
            <person name="Kukhlevskiy A.D."/>
            <person name="Kim S.-G."/>
            <person name="Zhukova N.V."/>
            <person name="Mikhailov V.V."/>
        </authorList>
    </citation>
    <scope>NUCLEOTIDE SEQUENCE [LARGE SCALE GENOMIC DNA]</scope>
    <source>
        <strain evidence="2 3">10Alg115</strain>
    </source>
</reference>
<evidence type="ECO:0000259" key="1">
    <source>
        <dbReference type="Pfam" id="PF13472"/>
    </source>
</evidence>
<dbReference type="Pfam" id="PF13472">
    <property type="entry name" value="Lipase_GDSL_2"/>
    <property type="match status" value="1"/>
</dbReference>
<organism evidence="2 3">
    <name type="scientific">Aureibaculum algae</name>
    <dbReference type="NCBI Taxonomy" id="2584122"/>
    <lineage>
        <taxon>Bacteria</taxon>
        <taxon>Pseudomonadati</taxon>
        <taxon>Bacteroidota</taxon>
        <taxon>Flavobacteriia</taxon>
        <taxon>Flavobacteriales</taxon>
        <taxon>Flavobacteriaceae</taxon>
        <taxon>Aureibaculum</taxon>
    </lineage>
</organism>
<protein>
    <submittedName>
        <fullName evidence="2">SGNH/GDSL hydrolase family protein</fullName>
    </submittedName>
</protein>
<evidence type="ECO:0000313" key="3">
    <source>
        <dbReference type="Proteomes" id="UP000306229"/>
    </source>
</evidence>
<dbReference type="InterPro" id="IPR013830">
    <property type="entry name" value="SGNH_hydro"/>
</dbReference>
<accession>A0A5B7TW18</accession>
<dbReference type="KEGG" id="fbe:FF125_10550"/>
<dbReference type="SUPFAM" id="SSF52266">
    <property type="entry name" value="SGNH hydrolase"/>
    <property type="match status" value="1"/>
</dbReference>
<proteinExistence type="predicted"/>
<dbReference type="EMBL" id="CP040749">
    <property type="protein sequence ID" value="QCX38852.1"/>
    <property type="molecule type" value="Genomic_DNA"/>
</dbReference>